<dbReference type="FunFam" id="3.30.70.270:FF:000001">
    <property type="entry name" value="Diguanylate cyclase domain protein"/>
    <property type="match status" value="1"/>
</dbReference>
<dbReference type="AlphaFoldDB" id="A0A4R6NB05"/>
<dbReference type="SMART" id="SM00065">
    <property type="entry name" value="GAF"/>
    <property type="match status" value="1"/>
</dbReference>
<accession>A0A4R6NB05</accession>
<evidence type="ECO:0000313" key="2">
    <source>
        <dbReference type="EMBL" id="TDP13123.1"/>
    </source>
</evidence>
<organism evidence="2 3">
    <name type="scientific">Roseateles asaccharophilus</name>
    <dbReference type="NCBI Taxonomy" id="582607"/>
    <lineage>
        <taxon>Bacteria</taxon>
        <taxon>Pseudomonadati</taxon>
        <taxon>Pseudomonadota</taxon>
        <taxon>Betaproteobacteria</taxon>
        <taxon>Burkholderiales</taxon>
        <taxon>Sphaerotilaceae</taxon>
        <taxon>Roseateles</taxon>
    </lineage>
</organism>
<reference evidence="2 3" key="1">
    <citation type="submission" date="2019-03" db="EMBL/GenBank/DDBJ databases">
        <title>Genomic Encyclopedia of Type Strains, Phase IV (KMG-IV): sequencing the most valuable type-strain genomes for metagenomic binning, comparative biology and taxonomic classification.</title>
        <authorList>
            <person name="Goeker M."/>
        </authorList>
    </citation>
    <scope>NUCLEOTIDE SEQUENCE [LARGE SCALE GENOMIC DNA]</scope>
    <source>
        <strain evidence="2 3">DSM 25082</strain>
    </source>
</reference>
<dbReference type="EMBL" id="SNXE01000001">
    <property type="protein sequence ID" value="TDP13123.1"/>
    <property type="molecule type" value="Genomic_DNA"/>
</dbReference>
<dbReference type="Gene3D" id="3.30.450.40">
    <property type="match status" value="1"/>
</dbReference>
<dbReference type="SUPFAM" id="SSF55073">
    <property type="entry name" value="Nucleotide cyclase"/>
    <property type="match status" value="1"/>
</dbReference>
<dbReference type="CDD" id="cd01949">
    <property type="entry name" value="GGDEF"/>
    <property type="match status" value="1"/>
</dbReference>
<keyword evidence="3" id="KW-1185">Reference proteome</keyword>
<gene>
    <name evidence="2" type="ORF">DFR39_101597</name>
</gene>
<name>A0A4R6NB05_9BURK</name>
<dbReference type="OrthoDB" id="9803824at2"/>
<dbReference type="Pfam" id="PF01590">
    <property type="entry name" value="GAF"/>
    <property type="match status" value="1"/>
</dbReference>
<dbReference type="Proteomes" id="UP000295357">
    <property type="component" value="Unassembled WGS sequence"/>
</dbReference>
<dbReference type="InterPro" id="IPR029016">
    <property type="entry name" value="GAF-like_dom_sf"/>
</dbReference>
<evidence type="ECO:0000259" key="1">
    <source>
        <dbReference type="PROSITE" id="PS50887"/>
    </source>
</evidence>
<dbReference type="PROSITE" id="PS50887">
    <property type="entry name" value="GGDEF"/>
    <property type="match status" value="1"/>
</dbReference>
<protein>
    <submittedName>
        <fullName evidence="2">Diguanylate cyclase with GAF sensor</fullName>
    </submittedName>
</protein>
<dbReference type="InterPro" id="IPR043128">
    <property type="entry name" value="Rev_trsase/Diguanyl_cyclase"/>
</dbReference>
<proteinExistence type="predicted"/>
<evidence type="ECO:0000313" key="3">
    <source>
        <dbReference type="Proteomes" id="UP000295357"/>
    </source>
</evidence>
<dbReference type="InterPro" id="IPR003018">
    <property type="entry name" value="GAF"/>
</dbReference>
<dbReference type="SUPFAM" id="SSF55781">
    <property type="entry name" value="GAF domain-like"/>
    <property type="match status" value="1"/>
</dbReference>
<dbReference type="NCBIfam" id="TIGR00254">
    <property type="entry name" value="GGDEF"/>
    <property type="match status" value="1"/>
</dbReference>
<feature type="domain" description="GGDEF" evidence="1">
    <location>
        <begin position="194"/>
        <end position="324"/>
    </location>
</feature>
<dbReference type="Pfam" id="PF00990">
    <property type="entry name" value="GGDEF"/>
    <property type="match status" value="1"/>
</dbReference>
<sequence>MQAPDLPPDEALRLATLRSLNILDTPTEERFDRLTRLAKRLFGVPIVLISLVDAHRQWFKSCVGVNATETPREVSFCGHAILADEIFLIPDATQDPRFADNPLVTGEPHIRFYAGCPLSVGVGGRLGTLCLIDTEPRQMSADDLALLRDLARMAEQELAAVQMATLDELTGLSNRRGFMALAQHALQWCERHRQPATLLYMDLDEFKPINDRFGHAEGDLALRAFAQCLGEAFRGSDVIARQGGDEFLVLLTESSPEQASAALERLRSLLQAYKLSSARGYALDFSVGAVPYDRERHATLEAWLAAADQAMYEAKRARKLAGPR</sequence>
<dbReference type="Gene3D" id="3.30.70.270">
    <property type="match status" value="1"/>
</dbReference>
<dbReference type="PANTHER" id="PTHR43102:SF2">
    <property type="entry name" value="GAF DOMAIN-CONTAINING PROTEIN"/>
    <property type="match status" value="1"/>
</dbReference>
<dbReference type="SMART" id="SM00267">
    <property type="entry name" value="GGDEF"/>
    <property type="match status" value="1"/>
</dbReference>
<dbReference type="RefSeq" id="WP_133602032.1">
    <property type="nucleotide sequence ID" value="NZ_JAUFPJ010000001.1"/>
</dbReference>
<comment type="caution">
    <text evidence="2">The sequence shown here is derived from an EMBL/GenBank/DDBJ whole genome shotgun (WGS) entry which is preliminary data.</text>
</comment>
<dbReference type="InterPro" id="IPR029787">
    <property type="entry name" value="Nucleotide_cyclase"/>
</dbReference>
<dbReference type="GO" id="GO:0003824">
    <property type="term" value="F:catalytic activity"/>
    <property type="evidence" value="ECO:0007669"/>
    <property type="project" value="UniProtKB-ARBA"/>
</dbReference>
<dbReference type="InterPro" id="IPR000160">
    <property type="entry name" value="GGDEF_dom"/>
</dbReference>
<dbReference type="PANTHER" id="PTHR43102">
    <property type="entry name" value="SLR1143 PROTEIN"/>
    <property type="match status" value="1"/>
</dbReference>